<protein>
    <recommendedName>
        <fullName evidence="7">Chlorophyll a-b binding protein, chloroplastic</fullName>
    </recommendedName>
</protein>
<comment type="subcellular location">
    <subcellularLocation>
        <location evidence="7">Plastid</location>
        <location evidence="7">Chloroplast thylakoid membrane</location>
    </subcellularLocation>
</comment>
<keyword evidence="3 7" id="KW-0602">Photosynthesis</keyword>
<keyword evidence="2 7" id="KW-0150">Chloroplast</keyword>
<evidence type="ECO:0000256" key="2">
    <source>
        <dbReference type="ARBA" id="ARBA00022528"/>
    </source>
</evidence>
<dbReference type="PANTHER" id="PTHR21649">
    <property type="entry name" value="CHLOROPHYLL A/B BINDING PROTEIN"/>
    <property type="match status" value="1"/>
</dbReference>
<dbReference type="InterPro" id="IPR001344">
    <property type="entry name" value="Chloro_AB-bd_pln"/>
</dbReference>
<evidence type="ECO:0000256" key="7">
    <source>
        <dbReference type="RuleBase" id="RU363080"/>
    </source>
</evidence>
<accession>A0A8S1J9F7</accession>
<evidence type="ECO:0000256" key="5">
    <source>
        <dbReference type="ARBA" id="ARBA00022991"/>
    </source>
</evidence>
<feature type="binding site" description="axial binding residue" evidence="6">
    <location>
        <position position="77"/>
    </location>
    <ligand>
        <name>chlorophyll b</name>
        <dbReference type="ChEBI" id="CHEBI:61721"/>
        <label>1</label>
    </ligand>
    <ligandPart>
        <name>Mg</name>
        <dbReference type="ChEBI" id="CHEBI:25107"/>
    </ligandPart>
</feature>
<feature type="binding site" evidence="6">
    <location>
        <position position="72"/>
    </location>
    <ligand>
        <name>chlorophyll a</name>
        <dbReference type="ChEBI" id="CHEBI:58416"/>
        <label>1</label>
    </ligand>
</feature>
<keyword evidence="7" id="KW-0604">Photosystem II</keyword>
<evidence type="ECO:0000256" key="6">
    <source>
        <dbReference type="PIRSR" id="PIRSR601344-1"/>
    </source>
</evidence>
<dbReference type="Pfam" id="PF00504">
    <property type="entry name" value="Chloroa_b-bind"/>
    <property type="match status" value="1"/>
</dbReference>
<keyword evidence="4 7" id="KW-0934">Plastid</keyword>
<dbReference type="SUPFAM" id="SSF103511">
    <property type="entry name" value="Chlorophyll a-b binding protein"/>
    <property type="match status" value="1"/>
</dbReference>
<dbReference type="Proteomes" id="UP000708148">
    <property type="component" value="Unassembled WGS sequence"/>
</dbReference>
<sequence length="252" mass="27025">MASAMSSFMGTRPVVTAQRPARVSARMVTRAAADAYPEPGKNPYDGDFSDLPWPNWADGKSADEIAKWQERELIHARWAMMGCAGAWGGEVGTGVPWFKAGLLCTPEDCTKMNSIFPGQVLGLAPEGSGFPNFYAVLAVEVVAIGLAEAYRTGLIEPAYPELEVGDLHPGGEHFDPLGLGADPGKLDELKLKELKNGRLAMASWLGYLVQAFVTNPGSDLPSYSEGAPGPYANWQAHVADPLGDNLWKYIGN</sequence>
<dbReference type="GO" id="GO:0009535">
    <property type="term" value="C:chloroplast thylakoid membrane"/>
    <property type="evidence" value="ECO:0007669"/>
    <property type="project" value="UniProtKB-SubCell"/>
</dbReference>
<feature type="binding site" evidence="6">
    <location>
        <position position="196"/>
    </location>
    <ligand>
        <name>chlorophyll a</name>
        <dbReference type="ChEBI" id="CHEBI:58416"/>
        <label>1</label>
    </ligand>
</feature>
<dbReference type="AlphaFoldDB" id="A0A8S1J9F7"/>
<feature type="binding site" evidence="6">
    <location>
        <position position="210"/>
    </location>
    <ligand>
        <name>chlorophyll a</name>
        <dbReference type="ChEBI" id="CHEBI:58416"/>
        <label>1</label>
    </ligand>
</feature>
<evidence type="ECO:0000313" key="9">
    <source>
        <dbReference type="Proteomes" id="UP000708148"/>
    </source>
</evidence>
<dbReference type="InterPro" id="IPR022796">
    <property type="entry name" value="Chloroa_b-bind"/>
</dbReference>
<dbReference type="GO" id="GO:0009522">
    <property type="term" value="C:photosystem I"/>
    <property type="evidence" value="ECO:0007669"/>
    <property type="project" value="UniProtKB-KW"/>
</dbReference>
<feature type="binding site" evidence="6">
    <location>
        <position position="193"/>
    </location>
    <ligand>
        <name>chlorophyll a</name>
        <dbReference type="ChEBI" id="CHEBI:58416"/>
        <label>1</label>
    </ligand>
</feature>
<reference evidence="8" key="1">
    <citation type="submission" date="2020-12" db="EMBL/GenBank/DDBJ databases">
        <authorList>
            <person name="Iha C."/>
        </authorList>
    </citation>
    <scope>NUCLEOTIDE SEQUENCE</scope>
</reference>
<dbReference type="GO" id="GO:0016168">
    <property type="term" value="F:chlorophyll binding"/>
    <property type="evidence" value="ECO:0007669"/>
    <property type="project" value="UniProtKB-KW"/>
</dbReference>
<gene>
    <name evidence="8" type="ORF">OSTQU699_LOCUS8147</name>
</gene>
<dbReference type="Gene3D" id="1.10.3460.10">
    <property type="entry name" value="Chlorophyll a/b binding protein domain"/>
    <property type="match status" value="1"/>
</dbReference>
<feature type="binding site" evidence="6">
    <location>
        <position position="237"/>
    </location>
    <ligand>
        <name>chlorophyll a</name>
        <dbReference type="ChEBI" id="CHEBI:58416"/>
        <label>1</label>
    </ligand>
</feature>
<keyword evidence="7" id="KW-0793">Thylakoid</keyword>
<feature type="binding site" evidence="6">
    <location>
        <position position="75"/>
    </location>
    <ligand>
        <name>chlorophyll a</name>
        <dbReference type="ChEBI" id="CHEBI:58416"/>
        <label>1</label>
    </ligand>
</feature>
<evidence type="ECO:0000256" key="4">
    <source>
        <dbReference type="ARBA" id="ARBA00022640"/>
    </source>
</evidence>
<keyword evidence="1 6" id="KW-0148">Chlorophyll</keyword>
<dbReference type="GO" id="GO:0009523">
    <property type="term" value="C:photosystem II"/>
    <property type="evidence" value="ECO:0007669"/>
    <property type="project" value="UniProtKB-KW"/>
</dbReference>
<dbReference type="OrthoDB" id="494132at2759"/>
<keyword evidence="7" id="KW-0603">Photosystem I</keyword>
<comment type="caution">
    <text evidence="8">The sequence shown here is derived from an EMBL/GenBank/DDBJ whole genome shotgun (WGS) entry which is preliminary data.</text>
</comment>
<feature type="binding site" evidence="6">
    <location>
        <position position="192"/>
    </location>
    <ligand>
        <name>chlorophyll a</name>
        <dbReference type="ChEBI" id="CHEBI:58416"/>
        <label>1</label>
    </ligand>
</feature>
<evidence type="ECO:0000256" key="1">
    <source>
        <dbReference type="ARBA" id="ARBA00022494"/>
    </source>
</evidence>
<keyword evidence="9" id="KW-1185">Reference proteome</keyword>
<feature type="binding site" evidence="6">
    <location>
        <position position="198"/>
    </location>
    <ligand>
        <name>chlorophyll a</name>
        <dbReference type="ChEBI" id="CHEBI:58416"/>
        <label>1</label>
    </ligand>
</feature>
<comment type="function">
    <text evidence="7">The light-harvesting complex (LHC) functions as a light receptor, it captures and delivers excitation energy to photosystems with which it is closely associated.</text>
</comment>
<name>A0A8S1J9F7_9CHLO</name>
<organism evidence="8 9">
    <name type="scientific">Ostreobium quekettii</name>
    <dbReference type="NCBI Taxonomy" id="121088"/>
    <lineage>
        <taxon>Eukaryota</taxon>
        <taxon>Viridiplantae</taxon>
        <taxon>Chlorophyta</taxon>
        <taxon>core chlorophytes</taxon>
        <taxon>Ulvophyceae</taxon>
        <taxon>TCBD clade</taxon>
        <taxon>Bryopsidales</taxon>
        <taxon>Ostreobineae</taxon>
        <taxon>Ostreobiaceae</taxon>
        <taxon>Ostreobium</taxon>
    </lineage>
</organism>
<evidence type="ECO:0000256" key="3">
    <source>
        <dbReference type="ARBA" id="ARBA00022531"/>
    </source>
</evidence>
<evidence type="ECO:0000313" key="8">
    <source>
        <dbReference type="EMBL" id="CAD7702790.1"/>
    </source>
</evidence>
<comment type="similarity">
    <text evidence="7">Belongs to the light-harvesting chlorophyll a/b-binding (LHC) protein family.</text>
</comment>
<proteinExistence type="inferred from homology"/>
<keyword evidence="5 7" id="KW-0157">Chromophore</keyword>
<dbReference type="EMBL" id="CAJHUC010001947">
    <property type="protein sequence ID" value="CAD7702790.1"/>
    <property type="molecule type" value="Genomic_DNA"/>
</dbReference>
<dbReference type="GO" id="GO:0009765">
    <property type="term" value="P:photosynthesis, light harvesting"/>
    <property type="evidence" value="ECO:0007669"/>
    <property type="project" value="InterPro"/>
</dbReference>